<keyword evidence="2" id="KW-0732">Signal</keyword>
<accession>A0A938BMV5</accession>
<evidence type="ECO:0000313" key="3">
    <source>
        <dbReference type="EMBL" id="MBM3274400.1"/>
    </source>
</evidence>
<feature type="transmembrane region" description="Helical" evidence="1">
    <location>
        <begin position="68"/>
        <end position="86"/>
    </location>
</feature>
<dbReference type="Proteomes" id="UP000703893">
    <property type="component" value="Unassembled WGS sequence"/>
</dbReference>
<evidence type="ECO:0000256" key="1">
    <source>
        <dbReference type="SAM" id="Phobius"/>
    </source>
</evidence>
<keyword evidence="1" id="KW-0812">Transmembrane</keyword>
<protein>
    <recommendedName>
        <fullName evidence="5">TM2 domain-containing protein</fullName>
    </recommendedName>
</protein>
<feature type="chain" id="PRO_5037014249" description="TM2 domain-containing protein" evidence="2">
    <location>
        <begin position="25"/>
        <end position="166"/>
    </location>
</feature>
<dbReference type="EMBL" id="VGJX01000203">
    <property type="protein sequence ID" value="MBM3274400.1"/>
    <property type="molecule type" value="Genomic_DNA"/>
</dbReference>
<keyword evidence="1" id="KW-0472">Membrane</keyword>
<name>A0A938BMV5_9BACT</name>
<feature type="transmembrane region" description="Helical" evidence="1">
    <location>
        <begin position="131"/>
        <end position="151"/>
    </location>
</feature>
<gene>
    <name evidence="3" type="ORF">FJZ00_04565</name>
</gene>
<evidence type="ECO:0000313" key="4">
    <source>
        <dbReference type="Proteomes" id="UP000703893"/>
    </source>
</evidence>
<feature type="signal peptide" evidence="2">
    <location>
        <begin position="1"/>
        <end position="24"/>
    </location>
</feature>
<organism evidence="3 4">
    <name type="scientific">Candidatus Tanganyikabacteria bacterium</name>
    <dbReference type="NCBI Taxonomy" id="2961651"/>
    <lineage>
        <taxon>Bacteria</taxon>
        <taxon>Bacillati</taxon>
        <taxon>Candidatus Sericytochromatia</taxon>
        <taxon>Candidatus Tanganyikabacteria</taxon>
    </lineage>
</organism>
<feature type="transmembrane region" description="Helical" evidence="1">
    <location>
        <begin position="93"/>
        <end position="111"/>
    </location>
</feature>
<proteinExistence type="predicted"/>
<comment type="caution">
    <text evidence="3">The sequence shown here is derived from an EMBL/GenBank/DDBJ whole genome shotgun (WGS) entry which is preliminary data.</text>
</comment>
<evidence type="ECO:0008006" key="5">
    <source>
        <dbReference type="Google" id="ProtNLM"/>
    </source>
</evidence>
<keyword evidence="1" id="KW-1133">Transmembrane helix</keyword>
<sequence>MNRTTALASILSASMVAVAAPAFAAEPARESVLLPAELSLAPADKFTLATSYNAPDIRLAKGGGDNKIPWLAALLNFFFGGAGYIYNGERMLLGLGLTAGAAGLTYAELLTSGTLSNTGSMLSPNPATSQFFWPIFGSVFVMNTVLALDAWQEAEDINNGGMRTSH</sequence>
<dbReference type="AlphaFoldDB" id="A0A938BMV5"/>
<evidence type="ECO:0000256" key="2">
    <source>
        <dbReference type="SAM" id="SignalP"/>
    </source>
</evidence>
<reference evidence="3 4" key="1">
    <citation type="submission" date="2019-03" db="EMBL/GenBank/DDBJ databases">
        <title>Lake Tanganyika Metagenome-Assembled Genomes (MAGs).</title>
        <authorList>
            <person name="Tran P."/>
        </authorList>
    </citation>
    <scope>NUCLEOTIDE SEQUENCE [LARGE SCALE GENOMIC DNA]</scope>
    <source>
        <strain evidence="3">K_DeepCast_65m_m2_236</strain>
    </source>
</reference>